<dbReference type="EMBL" id="QGKW02002005">
    <property type="protein sequence ID" value="KAF2541915.1"/>
    <property type="molecule type" value="Genomic_DNA"/>
</dbReference>
<dbReference type="Proteomes" id="UP000712600">
    <property type="component" value="Unassembled WGS sequence"/>
</dbReference>
<name>A0A8S9SU17_BRACR</name>
<reference evidence="2" key="1">
    <citation type="submission" date="2019-12" db="EMBL/GenBank/DDBJ databases">
        <title>Genome sequencing and annotation of Brassica cretica.</title>
        <authorList>
            <person name="Studholme D.J."/>
            <person name="Sarris P."/>
        </authorList>
    </citation>
    <scope>NUCLEOTIDE SEQUENCE</scope>
    <source>
        <strain evidence="2">PFS-109/04</strain>
        <tissue evidence="2">Leaf</tissue>
    </source>
</reference>
<dbReference type="EMBL" id="QGKX02000004">
    <property type="protein sequence ID" value="KAF3604667.1"/>
    <property type="molecule type" value="Genomic_DNA"/>
</dbReference>
<gene>
    <name evidence="1" type="ORF">F2Q68_00031249</name>
    <name evidence="2" type="ORF">F2Q69_00035970</name>
</gene>
<dbReference type="AlphaFoldDB" id="A0A8S9SU17"/>
<sequence length="64" mass="7290">MLGVSRYTRFCLVLLLRDTRFEDQMITILIAQEDEAGESTRFGAQMGTIWITQEDEAGESDTDD</sequence>
<accession>A0A8S9SU17</accession>
<protein>
    <submittedName>
        <fullName evidence="2">Uncharacterized protein</fullName>
    </submittedName>
</protein>
<comment type="caution">
    <text evidence="2">The sequence shown here is derived from an EMBL/GenBank/DDBJ whole genome shotgun (WGS) entry which is preliminary data.</text>
</comment>
<organism evidence="2 3">
    <name type="scientific">Brassica cretica</name>
    <name type="common">Mustard</name>
    <dbReference type="NCBI Taxonomy" id="69181"/>
    <lineage>
        <taxon>Eukaryota</taxon>
        <taxon>Viridiplantae</taxon>
        <taxon>Streptophyta</taxon>
        <taxon>Embryophyta</taxon>
        <taxon>Tracheophyta</taxon>
        <taxon>Spermatophyta</taxon>
        <taxon>Magnoliopsida</taxon>
        <taxon>eudicotyledons</taxon>
        <taxon>Gunneridae</taxon>
        <taxon>Pentapetalae</taxon>
        <taxon>rosids</taxon>
        <taxon>malvids</taxon>
        <taxon>Brassicales</taxon>
        <taxon>Brassicaceae</taxon>
        <taxon>Brassiceae</taxon>
        <taxon>Brassica</taxon>
    </lineage>
</organism>
<reference evidence="1" key="2">
    <citation type="submission" date="2019-12" db="EMBL/GenBank/DDBJ databases">
        <title>Genome sequencing and annotation of Brassica cretica.</title>
        <authorList>
            <person name="Studholme D.J."/>
            <person name="Sarris P.F."/>
        </authorList>
    </citation>
    <scope>NUCLEOTIDE SEQUENCE</scope>
    <source>
        <strain evidence="1">PFS-001/15</strain>
        <tissue evidence="1">Leaf</tissue>
    </source>
</reference>
<proteinExistence type="predicted"/>
<evidence type="ECO:0000313" key="3">
    <source>
        <dbReference type="Proteomes" id="UP000712600"/>
    </source>
</evidence>
<dbReference type="Proteomes" id="UP000712281">
    <property type="component" value="Unassembled WGS sequence"/>
</dbReference>
<evidence type="ECO:0000313" key="1">
    <source>
        <dbReference type="EMBL" id="KAF2541915.1"/>
    </source>
</evidence>
<evidence type="ECO:0000313" key="2">
    <source>
        <dbReference type="EMBL" id="KAF3604667.1"/>
    </source>
</evidence>